<feature type="region of interest" description="Disordered" evidence="1">
    <location>
        <begin position="808"/>
        <end position="836"/>
    </location>
</feature>
<gene>
    <name evidence="4" type="ORF">DERP_005669</name>
</gene>
<reference evidence="4 5" key="1">
    <citation type="journal article" date="2018" name="J. Allergy Clin. Immunol.">
        <title>High-quality assembly of Dermatophagoides pteronyssinus genome and transcriptome reveals a wide range of novel allergens.</title>
        <authorList>
            <person name="Liu X.Y."/>
            <person name="Yang K.Y."/>
            <person name="Wang M.Q."/>
            <person name="Kwok J.S."/>
            <person name="Zeng X."/>
            <person name="Yang Z."/>
            <person name="Xiao X.J."/>
            <person name="Lau C.P."/>
            <person name="Li Y."/>
            <person name="Huang Z.M."/>
            <person name="Ba J.G."/>
            <person name="Yim A.K."/>
            <person name="Ouyang C.Y."/>
            <person name="Ngai S.M."/>
            <person name="Chan T.F."/>
            <person name="Leung E.L."/>
            <person name="Liu L."/>
            <person name="Liu Z.G."/>
            <person name="Tsui S.K."/>
        </authorList>
    </citation>
    <scope>NUCLEOTIDE SEQUENCE [LARGE SCALE GENOMIC DNA]</scope>
    <source>
        <strain evidence="4">Derp</strain>
    </source>
</reference>
<evidence type="ECO:0000313" key="4">
    <source>
        <dbReference type="EMBL" id="KAH9419165.1"/>
    </source>
</evidence>
<dbReference type="InterPro" id="IPR013320">
    <property type="entry name" value="ConA-like_dom_sf"/>
</dbReference>
<sequence length="916" mass="103254">ISTMKLCLILCSLLSVWPNFSESFHRYSSSLERSKRQEEAEKVGEPEVDSIVGQPCDYGTGAFINLCQWSVPNGSHPMYRWRIAQGSQQFWLGGPGNDHTLLDTSGGYAYFETSYQQQMNNNEKFISMNNQLNNQRQSNNSIISTGSLLGYSSKKSKNDEVIRPLISQFPLFQISKPESKRTIPVPDYGLLQTPNISETGPMGICMIFYYNIEGLSSDSLQVILSDSKTKHNRTLLEYSDVTDGEWRKAEVLYTYADLHQIFIRANARKLNDPDRLFRGYIAIDDPELKQLDPKKMKKDDDSCKGHCTFEASLCSWNNQDEDDDFDWKIGRGSQNLFTGPSRDFSSFDNNEISGGYIYIDSSYPRRPGDKAMLLSPVMNPTNDNKPLCLKFAIHMYGNGIGTLRVSIRYTSANEEQAIPDQVLWEMTGESGNSWHVAQVPISSPMLSYQIVFDGEIGSNNLGVIALDNIAFNEEECPVLPQTASKGNGDCTFDENMCLWSNPSQYNKVDDFDWLRQFSLGQTEPRYDHTKRSTDGYFINLNGDQPHRGGTRAWLYSPEFVPQSTVPKCMTFYYYMFERTIDSAGPSLGSLRIYVKTMTDMGEEINLVWRLNNHQGQRWRRGKVPILIGPDRQPPLQNYQIIIEGIWGDGRVGAIAVDDISFYNGNCTVYPPKAAAVYGECAFDHDLCGYRNQSGKAPTTNVIPGKAALERNKNPNRLSVSKDSITWKLATSTNRPANLQDHTFRAPIGYAYFDVFNQNQVQYPILRSPEFQPREEIPRCVSFWFTPFGRGDSTVLSVYVITMDQKEGTNALSEEGEGEPAPAKPKPSPSNGQAGLETKTLVWRITTRKLDSVKPEWIYAQVSVTSELVFRIQFEGEAMDGGFALDDIAYYDGACRTRPIEAAVAPPPETGEAELRE</sequence>
<dbReference type="CDD" id="cd06263">
    <property type="entry name" value="MAM"/>
    <property type="match status" value="2"/>
</dbReference>
<keyword evidence="5" id="KW-1185">Reference proteome</keyword>
<evidence type="ECO:0000256" key="1">
    <source>
        <dbReference type="SAM" id="MobiDB-lite"/>
    </source>
</evidence>
<dbReference type="Pfam" id="PF00629">
    <property type="entry name" value="MAM"/>
    <property type="match status" value="3"/>
</dbReference>
<protein>
    <recommendedName>
        <fullName evidence="3">MAM domain-containing protein</fullName>
    </recommendedName>
</protein>
<feature type="domain" description="MAM" evidence="3">
    <location>
        <begin position="488"/>
        <end position="668"/>
    </location>
</feature>
<dbReference type="InterPro" id="IPR051560">
    <property type="entry name" value="MAM_domain-containing"/>
</dbReference>
<dbReference type="SMART" id="SM00137">
    <property type="entry name" value="MAM"/>
    <property type="match status" value="2"/>
</dbReference>
<dbReference type="Gene3D" id="2.60.120.200">
    <property type="match status" value="5"/>
</dbReference>
<dbReference type="PANTHER" id="PTHR23282:SF101">
    <property type="entry name" value="MAM DOMAIN-CONTAINING PROTEIN"/>
    <property type="match status" value="1"/>
</dbReference>
<feature type="chain" id="PRO_5046777908" description="MAM domain-containing protein" evidence="2">
    <location>
        <begin position="24"/>
        <end position="916"/>
    </location>
</feature>
<feature type="signal peptide" evidence="2">
    <location>
        <begin position="1"/>
        <end position="23"/>
    </location>
</feature>
<feature type="domain" description="MAM" evidence="3">
    <location>
        <begin position="305"/>
        <end position="478"/>
    </location>
</feature>
<evidence type="ECO:0000256" key="2">
    <source>
        <dbReference type="SAM" id="SignalP"/>
    </source>
</evidence>
<keyword evidence="2" id="KW-0732">Signal</keyword>
<dbReference type="Proteomes" id="UP000887458">
    <property type="component" value="Unassembled WGS sequence"/>
</dbReference>
<evidence type="ECO:0000313" key="5">
    <source>
        <dbReference type="Proteomes" id="UP000887458"/>
    </source>
</evidence>
<organism evidence="4 5">
    <name type="scientific">Dermatophagoides pteronyssinus</name>
    <name type="common">European house dust mite</name>
    <dbReference type="NCBI Taxonomy" id="6956"/>
    <lineage>
        <taxon>Eukaryota</taxon>
        <taxon>Metazoa</taxon>
        <taxon>Ecdysozoa</taxon>
        <taxon>Arthropoda</taxon>
        <taxon>Chelicerata</taxon>
        <taxon>Arachnida</taxon>
        <taxon>Acari</taxon>
        <taxon>Acariformes</taxon>
        <taxon>Sarcoptiformes</taxon>
        <taxon>Astigmata</taxon>
        <taxon>Psoroptidia</taxon>
        <taxon>Analgoidea</taxon>
        <taxon>Pyroglyphidae</taxon>
        <taxon>Dermatophagoidinae</taxon>
        <taxon>Dermatophagoides</taxon>
    </lineage>
</organism>
<dbReference type="SUPFAM" id="SSF49899">
    <property type="entry name" value="Concanavalin A-like lectins/glucanases"/>
    <property type="match status" value="4"/>
</dbReference>
<dbReference type="EMBL" id="NJHN03000060">
    <property type="protein sequence ID" value="KAH9419165.1"/>
    <property type="molecule type" value="Genomic_DNA"/>
</dbReference>
<dbReference type="InterPro" id="IPR000998">
    <property type="entry name" value="MAM_dom"/>
</dbReference>
<feature type="non-terminal residue" evidence="4">
    <location>
        <position position="1"/>
    </location>
</feature>
<feature type="domain" description="MAM" evidence="3">
    <location>
        <begin position="54"/>
        <end position="305"/>
    </location>
</feature>
<dbReference type="PROSITE" id="PS50060">
    <property type="entry name" value="MAM_2"/>
    <property type="match status" value="4"/>
</dbReference>
<feature type="domain" description="MAM" evidence="3">
    <location>
        <begin position="678"/>
        <end position="896"/>
    </location>
</feature>
<dbReference type="PANTHER" id="PTHR23282">
    <property type="entry name" value="APICAL ENDOSOMAL GLYCOPROTEIN PRECURSOR"/>
    <property type="match status" value="1"/>
</dbReference>
<reference evidence="4 5" key="2">
    <citation type="journal article" date="2022" name="Mol. Biol. Evol.">
        <title>Comparative Genomics Reveals Insights into the Divergent Evolution of Astigmatic Mites and Household Pest Adaptations.</title>
        <authorList>
            <person name="Xiong Q."/>
            <person name="Wan A.T."/>
            <person name="Liu X."/>
            <person name="Fung C.S."/>
            <person name="Xiao X."/>
            <person name="Malainual N."/>
            <person name="Hou J."/>
            <person name="Wang L."/>
            <person name="Wang M."/>
            <person name="Yang K.Y."/>
            <person name="Cui Y."/>
            <person name="Leung E.L."/>
            <person name="Nong W."/>
            <person name="Shin S.K."/>
            <person name="Au S.W."/>
            <person name="Jeong K.Y."/>
            <person name="Chew F.T."/>
            <person name="Hui J.H."/>
            <person name="Leung T.F."/>
            <person name="Tungtrongchitr A."/>
            <person name="Zhong N."/>
            <person name="Liu Z."/>
            <person name="Tsui S.K."/>
        </authorList>
    </citation>
    <scope>NUCLEOTIDE SEQUENCE [LARGE SCALE GENOMIC DNA]</scope>
    <source>
        <strain evidence="4">Derp</strain>
    </source>
</reference>
<accession>A0ABQ8J999</accession>
<proteinExistence type="predicted"/>
<comment type="caution">
    <text evidence="4">The sequence shown here is derived from an EMBL/GenBank/DDBJ whole genome shotgun (WGS) entry which is preliminary data.</text>
</comment>
<name>A0ABQ8J999_DERPT</name>
<evidence type="ECO:0000259" key="3">
    <source>
        <dbReference type="PROSITE" id="PS50060"/>
    </source>
</evidence>